<dbReference type="EMBL" id="JAJATZ010000001">
    <property type="protein sequence ID" value="MCB5197914.1"/>
    <property type="molecule type" value="Genomic_DNA"/>
</dbReference>
<evidence type="ECO:0000313" key="2">
    <source>
        <dbReference type="EMBL" id="MCB5197914.1"/>
    </source>
</evidence>
<evidence type="ECO:0000313" key="3">
    <source>
        <dbReference type="Proteomes" id="UP001138961"/>
    </source>
</evidence>
<feature type="signal peptide" evidence="1">
    <location>
        <begin position="1"/>
        <end position="19"/>
    </location>
</feature>
<comment type="caution">
    <text evidence="2">The sequence shown here is derived from an EMBL/GenBank/DDBJ whole genome shotgun (WGS) entry which is preliminary data.</text>
</comment>
<dbReference type="Proteomes" id="UP001138961">
    <property type="component" value="Unassembled WGS sequence"/>
</dbReference>
<name>A0ABS8BQB0_9RHOB</name>
<protein>
    <recommendedName>
        <fullName evidence="4">Chitin binding Peritrophin-A domain-containing protein</fullName>
    </recommendedName>
</protein>
<keyword evidence="3" id="KW-1185">Reference proteome</keyword>
<sequence length="50" mass="5065">MIARTILALFLLSPATAFAAGCSSSETAMSCPEGAMMDHETGTCVPVVSS</sequence>
<dbReference type="PROSITE" id="PS51257">
    <property type="entry name" value="PROKAR_LIPOPROTEIN"/>
    <property type="match status" value="1"/>
</dbReference>
<evidence type="ECO:0000256" key="1">
    <source>
        <dbReference type="SAM" id="SignalP"/>
    </source>
</evidence>
<gene>
    <name evidence="2" type="ORF">LGQ03_01535</name>
</gene>
<evidence type="ECO:0008006" key="4">
    <source>
        <dbReference type="Google" id="ProtNLM"/>
    </source>
</evidence>
<dbReference type="RefSeq" id="WP_226746972.1">
    <property type="nucleotide sequence ID" value="NZ_JAJATZ010000001.1"/>
</dbReference>
<reference evidence="2" key="1">
    <citation type="submission" date="2021-10" db="EMBL/GenBank/DDBJ databases">
        <title>Loktanella gaetbuli sp. nov., isolated from a tidal flat.</title>
        <authorList>
            <person name="Park S."/>
            <person name="Yoon J.-H."/>
        </authorList>
    </citation>
    <scope>NUCLEOTIDE SEQUENCE</scope>
    <source>
        <strain evidence="2">TSTF-M6</strain>
    </source>
</reference>
<proteinExistence type="predicted"/>
<feature type="chain" id="PRO_5046033366" description="Chitin binding Peritrophin-A domain-containing protein" evidence="1">
    <location>
        <begin position="20"/>
        <end position="50"/>
    </location>
</feature>
<organism evidence="2 3">
    <name type="scientific">Loktanella gaetbuli</name>
    <dbReference type="NCBI Taxonomy" id="2881335"/>
    <lineage>
        <taxon>Bacteria</taxon>
        <taxon>Pseudomonadati</taxon>
        <taxon>Pseudomonadota</taxon>
        <taxon>Alphaproteobacteria</taxon>
        <taxon>Rhodobacterales</taxon>
        <taxon>Roseobacteraceae</taxon>
        <taxon>Loktanella</taxon>
    </lineage>
</organism>
<keyword evidence="1" id="KW-0732">Signal</keyword>
<accession>A0ABS8BQB0</accession>